<evidence type="ECO:0000313" key="2">
    <source>
        <dbReference type="EMBL" id="KAI5436881.1"/>
    </source>
</evidence>
<reference evidence="2 3" key="1">
    <citation type="journal article" date="2022" name="Nat. Genet.">
        <title>Improved pea reference genome and pan-genome highlight genomic features and evolutionary characteristics.</title>
        <authorList>
            <person name="Yang T."/>
            <person name="Liu R."/>
            <person name="Luo Y."/>
            <person name="Hu S."/>
            <person name="Wang D."/>
            <person name="Wang C."/>
            <person name="Pandey M.K."/>
            <person name="Ge S."/>
            <person name="Xu Q."/>
            <person name="Li N."/>
            <person name="Li G."/>
            <person name="Huang Y."/>
            <person name="Saxena R.K."/>
            <person name="Ji Y."/>
            <person name="Li M."/>
            <person name="Yan X."/>
            <person name="He Y."/>
            <person name="Liu Y."/>
            <person name="Wang X."/>
            <person name="Xiang C."/>
            <person name="Varshney R.K."/>
            <person name="Ding H."/>
            <person name="Gao S."/>
            <person name="Zong X."/>
        </authorList>
    </citation>
    <scope>NUCLEOTIDE SEQUENCE [LARGE SCALE GENOMIC DNA]</scope>
    <source>
        <strain evidence="2 3">cv. Zhongwan 6</strain>
    </source>
</reference>
<gene>
    <name evidence="2" type="ORF">KIW84_023122</name>
</gene>
<comment type="caution">
    <text evidence="2">The sequence shown here is derived from an EMBL/GenBank/DDBJ whole genome shotgun (WGS) entry which is preliminary data.</text>
</comment>
<evidence type="ECO:0000256" key="1">
    <source>
        <dbReference type="SAM" id="MobiDB-lite"/>
    </source>
</evidence>
<proteinExistence type="predicted"/>
<organism evidence="2 3">
    <name type="scientific">Pisum sativum</name>
    <name type="common">Garden pea</name>
    <name type="synonym">Lathyrus oleraceus</name>
    <dbReference type="NCBI Taxonomy" id="3888"/>
    <lineage>
        <taxon>Eukaryota</taxon>
        <taxon>Viridiplantae</taxon>
        <taxon>Streptophyta</taxon>
        <taxon>Embryophyta</taxon>
        <taxon>Tracheophyta</taxon>
        <taxon>Spermatophyta</taxon>
        <taxon>Magnoliopsida</taxon>
        <taxon>eudicotyledons</taxon>
        <taxon>Gunneridae</taxon>
        <taxon>Pentapetalae</taxon>
        <taxon>rosids</taxon>
        <taxon>fabids</taxon>
        <taxon>Fabales</taxon>
        <taxon>Fabaceae</taxon>
        <taxon>Papilionoideae</taxon>
        <taxon>50 kb inversion clade</taxon>
        <taxon>NPAAA clade</taxon>
        <taxon>Hologalegina</taxon>
        <taxon>IRL clade</taxon>
        <taxon>Fabeae</taxon>
        <taxon>Lathyrus</taxon>
    </lineage>
</organism>
<feature type="compositionally biased region" description="Basic and acidic residues" evidence="1">
    <location>
        <begin position="274"/>
        <end position="290"/>
    </location>
</feature>
<dbReference type="AlphaFoldDB" id="A0A9D5BBH5"/>
<keyword evidence="3" id="KW-1185">Reference proteome</keyword>
<accession>A0A9D5BBH5</accession>
<dbReference type="Proteomes" id="UP001058974">
    <property type="component" value="Chromosome 2"/>
</dbReference>
<evidence type="ECO:0000313" key="3">
    <source>
        <dbReference type="Proteomes" id="UP001058974"/>
    </source>
</evidence>
<feature type="region of interest" description="Disordered" evidence="1">
    <location>
        <begin position="451"/>
        <end position="475"/>
    </location>
</feature>
<name>A0A9D5BBH5_PEA</name>
<feature type="compositionally biased region" description="Basic and acidic residues" evidence="1">
    <location>
        <begin position="465"/>
        <end position="475"/>
    </location>
</feature>
<sequence length="475" mass="53376">MGLYESLALAIADMVRLENPNILLIGGPIWLLRLCLNTTFESSLNLRVPPKSRVGIEGPCLAKLTSNEGKVVSLEIFKDYFRMFYGCKNFTKSMAPFSNRQCGPKWFRKPYPNQSRREKDEIEKVLFAFFSPTLLWMRITTTKVGLRVAPYQPNLVGRKFRVSQLLPKCLIPSAKTFFCMLDTATDRWIKGSHSFYKKKEFSLHAFDCTLSYHCTREFKEWWTQHLSLVPNQTMMSQFLVDAFSFLKEIGLPNLKVHIQGRMVVDTSTSRQTPRVRDLNDTNPKSSHDNALDNEFDIVEGKEKASVPSPPAFNAGTYVVEAMVVPSKVIVSLSGASIGHKRSRPEALTLSISQPVRMTLESFHPQSVDLDEIVKDPNLPTILEFVMVSNNTSMIMNTLTNQQTTVMLPEAHMRTSPHIGNSMGVPVEASLAAVGLGLRQLFGESFPYDGLPEHTRSSSTPGSRCAENHREVSSST</sequence>
<feature type="region of interest" description="Disordered" evidence="1">
    <location>
        <begin position="267"/>
        <end position="290"/>
    </location>
</feature>
<protein>
    <submittedName>
        <fullName evidence="2">Uncharacterized protein</fullName>
    </submittedName>
</protein>
<dbReference type="Gramene" id="Psat02G0312200-T1">
    <property type="protein sequence ID" value="KAI5436881.1"/>
    <property type="gene ID" value="KIW84_023122"/>
</dbReference>
<dbReference type="EMBL" id="JAMSHJ010000002">
    <property type="protein sequence ID" value="KAI5436881.1"/>
    <property type="molecule type" value="Genomic_DNA"/>
</dbReference>